<organism evidence="8 9">
    <name type="scientific">Apolygus lucorum</name>
    <name type="common">Small green plant bug</name>
    <name type="synonym">Lygocoris lucorum</name>
    <dbReference type="NCBI Taxonomy" id="248454"/>
    <lineage>
        <taxon>Eukaryota</taxon>
        <taxon>Metazoa</taxon>
        <taxon>Ecdysozoa</taxon>
        <taxon>Arthropoda</taxon>
        <taxon>Hexapoda</taxon>
        <taxon>Insecta</taxon>
        <taxon>Pterygota</taxon>
        <taxon>Neoptera</taxon>
        <taxon>Paraneoptera</taxon>
        <taxon>Hemiptera</taxon>
        <taxon>Heteroptera</taxon>
        <taxon>Panheteroptera</taxon>
        <taxon>Cimicomorpha</taxon>
        <taxon>Miridae</taxon>
        <taxon>Mirini</taxon>
        <taxon>Apolygus</taxon>
    </lineage>
</organism>
<feature type="domain" description="PB1" evidence="7">
    <location>
        <begin position="21"/>
        <end position="103"/>
    </location>
</feature>
<feature type="compositionally biased region" description="Low complexity" evidence="5">
    <location>
        <begin position="408"/>
        <end position="419"/>
    </location>
</feature>
<evidence type="ECO:0000313" key="9">
    <source>
        <dbReference type="Proteomes" id="UP000466442"/>
    </source>
</evidence>
<keyword evidence="3" id="KW-0862">Zinc</keyword>
<dbReference type="PROSITE" id="PS01357">
    <property type="entry name" value="ZF_ZZ_1"/>
    <property type="match status" value="1"/>
</dbReference>
<evidence type="ECO:0000259" key="7">
    <source>
        <dbReference type="PROSITE" id="PS51745"/>
    </source>
</evidence>
<keyword evidence="1" id="KW-0479">Metal-binding</keyword>
<dbReference type="GO" id="GO:0007032">
    <property type="term" value="P:endosome organization"/>
    <property type="evidence" value="ECO:0007669"/>
    <property type="project" value="TreeGrafter"/>
</dbReference>
<dbReference type="InterPro" id="IPR000270">
    <property type="entry name" value="PB1_dom"/>
</dbReference>
<feature type="compositionally biased region" description="Basic and acidic residues" evidence="5">
    <location>
        <begin position="285"/>
        <end position="309"/>
    </location>
</feature>
<dbReference type="AlphaFoldDB" id="A0A8S9Y0R7"/>
<keyword evidence="2 4" id="KW-0863">Zinc-finger</keyword>
<dbReference type="Gene3D" id="1.10.8.10">
    <property type="entry name" value="DNA helicase RuvA subunit, C-terminal domain"/>
    <property type="match status" value="1"/>
</dbReference>
<dbReference type="SUPFAM" id="SSF57850">
    <property type="entry name" value="RING/U-box"/>
    <property type="match status" value="1"/>
</dbReference>
<dbReference type="InterPro" id="IPR000433">
    <property type="entry name" value="Znf_ZZ"/>
</dbReference>
<dbReference type="Gene3D" id="3.10.20.90">
    <property type="entry name" value="Phosphatidylinositol 3-kinase Catalytic Subunit, Chain A, domain 1"/>
    <property type="match status" value="1"/>
</dbReference>
<comment type="caution">
    <text evidence="8">The sequence shown here is derived from an EMBL/GenBank/DDBJ whole genome shotgun (WGS) entry which is preliminary data.</text>
</comment>
<dbReference type="Gene3D" id="3.30.60.90">
    <property type="match status" value="1"/>
</dbReference>
<dbReference type="OrthoDB" id="441278at2759"/>
<dbReference type="Pfam" id="PF00569">
    <property type="entry name" value="ZZ"/>
    <property type="match status" value="1"/>
</dbReference>
<dbReference type="GO" id="GO:0016235">
    <property type="term" value="C:aggresome"/>
    <property type="evidence" value="ECO:0007669"/>
    <property type="project" value="TreeGrafter"/>
</dbReference>
<feature type="domain" description="ZZ-type" evidence="6">
    <location>
        <begin position="129"/>
        <end position="180"/>
    </location>
</feature>
<dbReference type="PROSITE" id="PS50135">
    <property type="entry name" value="ZF_ZZ_2"/>
    <property type="match status" value="1"/>
</dbReference>
<dbReference type="PANTHER" id="PTHR15090:SF0">
    <property type="entry name" value="SEQUESTOSOME-1"/>
    <property type="match status" value="1"/>
</dbReference>
<keyword evidence="9" id="KW-1185">Reference proteome</keyword>
<evidence type="ECO:0000256" key="4">
    <source>
        <dbReference type="PROSITE-ProRule" id="PRU00228"/>
    </source>
</evidence>
<feature type="compositionally biased region" description="Low complexity" evidence="5">
    <location>
        <begin position="273"/>
        <end position="283"/>
    </location>
</feature>
<dbReference type="GO" id="GO:0000423">
    <property type="term" value="P:mitophagy"/>
    <property type="evidence" value="ECO:0007669"/>
    <property type="project" value="TreeGrafter"/>
</dbReference>
<dbReference type="InterPro" id="IPR009060">
    <property type="entry name" value="UBA-like_sf"/>
</dbReference>
<evidence type="ECO:0000256" key="2">
    <source>
        <dbReference type="ARBA" id="ARBA00022771"/>
    </source>
</evidence>
<dbReference type="Proteomes" id="UP000466442">
    <property type="component" value="Unassembled WGS sequence"/>
</dbReference>
<dbReference type="PANTHER" id="PTHR15090">
    <property type="entry name" value="SEQUESTOSOME 1-RELATED"/>
    <property type="match status" value="1"/>
</dbReference>
<dbReference type="EMBL" id="WIXP02000002">
    <property type="protein sequence ID" value="KAF6214434.1"/>
    <property type="molecule type" value="Genomic_DNA"/>
</dbReference>
<feature type="region of interest" description="Disordered" evidence="5">
    <location>
        <begin position="266"/>
        <end position="318"/>
    </location>
</feature>
<dbReference type="GO" id="GO:0044753">
    <property type="term" value="C:amphisome"/>
    <property type="evidence" value="ECO:0007669"/>
    <property type="project" value="TreeGrafter"/>
</dbReference>
<accession>A0A8S9Y0R7</accession>
<dbReference type="CDD" id="cd02340">
    <property type="entry name" value="ZZ_NBR1_like"/>
    <property type="match status" value="1"/>
</dbReference>
<reference evidence="8" key="1">
    <citation type="journal article" date="2021" name="Mol. Ecol. Resour.">
        <title>Apolygus lucorum genome provides insights into omnivorousness and mesophyll feeding.</title>
        <authorList>
            <person name="Liu Y."/>
            <person name="Liu H."/>
            <person name="Wang H."/>
            <person name="Huang T."/>
            <person name="Liu B."/>
            <person name="Yang B."/>
            <person name="Yin L."/>
            <person name="Li B."/>
            <person name="Zhang Y."/>
            <person name="Zhang S."/>
            <person name="Jiang F."/>
            <person name="Zhang X."/>
            <person name="Ren Y."/>
            <person name="Wang B."/>
            <person name="Wang S."/>
            <person name="Lu Y."/>
            <person name="Wu K."/>
            <person name="Fan W."/>
            <person name="Wang G."/>
        </authorList>
    </citation>
    <scope>NUCLEOTIDE SEQUENCE</scope>
    <source>
        <strain evidence="8">12Hb</strain>
    </source>
</reference>
<dbReference type="GO" id="GO:0070530">
    <property type="term" value="F:K63-linked polyubiquitin modification-dependent protein binding"/>
    <property type="evidence" value="ECO:0007669"/>
    <property type="project" value="TreeGrafter"/>
</dbReference>
<dbReference type="GO" id="GO:0008270">
    <property type="term" value="F:zinc ion binding"/>
    <property type="evidence" value="ECO:0007669"/>
    <property type="project" value="UniProtKB-KW"/>
</dbReference>
<feature type="compositionally biased region" description="Low complexity" evidence="5">
    <location>
        <begin position="362"/>
        <end position="398"/>
    </location>
</feature>
<dbReference type="GO" id="GO:0035973">
    <property type="term" value="P:aggrephagy"/>
    <property type="evidence" value="ECO:0007669"/>
    <property type="project" value="TreeGrafter"/>
</dbReference>
<protein>
    <recommendedName>
        <fullName evidence="10">ZZ-type domain-containing protein</fullName>
    </recommendedName>
</protein>
<dbReference type="InterPro" id="IPR053793">
    <property type="entry name" value="PB1-like"/>
</dbReference>
<evidence type="ECO:0000256" key="3">
    <source>
        <dbReference type="ARBA" id="ARBA00022833"/>
    </source>
</evidence>
<evidence type="ECO:0000256" key="1">
    <source>
        <dbReference type="ARBA" id="ARBA00022723"/>
    </source>
</evidence>
<evidence type="ECO:0008006" key="10">
    <source>
        <dbReference type="Google" id="ProtNLM"/>
    </source>
</evidence>
<dbReference type="SUPFAM" id="SSF54277">
    <property type="entry name" value="CAD &amp; PB1 domains"/>
    <property type="match status" value="1"/>
</dbReference>
<evidence type="ECO:0000259" key="6">
    <source>
        <dbReference type="PROSITE" id="PS50135"/>
    </source>
</evidence>
<evidence type="ECO:0000313" key="8">
    <source>
        <dbReference type="EMBL" id="KAF6214434.1"/>
    </source>
</evidence>
<evidence type="ECO:0000256" key="5">
    <source>
        <dbReference type="SAM" id="MobiDB-lite"/>
    </source>
</evidence>
<sequence length="499" mass="53732">MNDLLDCPALRSCSRVTVYPTDKLKVENDDTRHLFTIEKDVVTNYGYLRQKLYSVFPVLQSTGMTVSWKDAEDDMVMIGSDEELIIALTEMEGNCKKLFVNGVTSGASFSAQGSVAAGTRPENHPKVTHEGVTCDGCENGVINGYRYKCMVCPDFDLCFDCEQKGFHPEHVMIRYPFPVAKIRDYHFVKRLKKLHKKFDHHLHGEPDFLGHDHRKSFKGYRGDRCPVFSEDVTELVEDFVTSLRSQVVDVTPDIIQQVVDSLSNLNMTGVNEPSPAAAPGPSSNKKQEHSRKRDKDERKRGCPFADRRSGTSAAAGSMSAAHPPLANLISNVMQQVGSVAPHVMPNLLSALNQMGAAVNTSNAAGGATGAAPSGAAASAPAPTSEPAAASAPAPTSEPMVINLDEDSQPPTATAASPQAEGSGSSAAQQLGDGSATNTEPLSPFQQMIDRQLQTMLNMGFSNEGGWLRDMLVSKGGEIPKVLDHLGSSSKASLARLELD</sequence>
<dbReference type="SUPFAM" id="SSF46934">
    <property type="entry name" value="UBA-like"/>
    <property type="match status" value="1"/>
</dbReference>
<dbReference type="Pfam" id="PF00564">
    <property type="entry name" value="PB1"/>
    <property type="match status" value="1"/>
</dbReference>
<feature type="region of interest" description="Disordered" evidence="5">
    <location>
        <begin position="362"/>
        <end position="441"/>
    </location>
</feature>
<gene>
    <name evidence="8" type="ORF">GE061_009177</name>
</gene>
<dbReference type="InterPro" id="IPR052260">
    <property type="entry name" value="Autophagy_Rcpt_SigReg"/>
</dbReference>
<proteinExistence type="predicted"/>
<dbReference type="InterPro" id="IPR043145">
    <property type="entry name" value="Znf_ZZ_sf"/>
</dbReference>
<dbReference type="PROSITE" id="PS51745">
    <property type="entry name" value="PB1"/>
    <property type="match status" value="1"/>
</dbReference>
<name>A0A8S9Y0R7_APOLU</name>
<dbReference type="GO" id="GO:0005080">
    <property type="term" value="F:protein kinase C binding"/>
    <property type="evidence" value="ECO:0007669"/>
    <property type="project" value="TreeGrafter"/>
</dbReference>
<dbReference type="SMART" id="SM00291">
    <property type="entry name" value="ZnF_ZZ"/>
    <property type="match status" value="1"/>
</dbReference>